<proteinExistence type="predicted"/>
<gene>
    <name evidence="2" type="ORF">BC05F1_02738</name>
</gene>
<dbReference type="Pfam" id="PF01580">
    <property type="entry name" value="FtsK_SpoIIIE"/>
    <property type="match status" value="1"/>
</dbReference>
<dbReference type="Gene3D" id="3.40.50.300">
    <property type="entry name" value="P-loop containing nucleotide triphosphate hydrolases"/>
    <property type="match status" value="1"/>
</dbReference>
<sequence length="61" mass="6931">MAIGGLIRMGKTVFLKNMFASLSLANPNHAHFYLIDLKEEGLEFSEYKKLKQVEKIAETSE</sequence>
<dbReference type="Proteomes" id="UP000196052">
    <property type="component" value="Unassembled WGS sequence"/>
</dbReference>
<reference evidence="3" key="1">
    <citation type="submission" date="2016-08" db="EMBL/GenBank/DDBJ databases">
        <authorList>
            <person name="Loux V."/>
            <person name="Rue O."/>
        </authorList>
    </citation>
    <scope>NUCLEOTIDE SEQUENCE [LARGE SCALE GENOMIC DNA]</scope>
    <source>
        <strain evidence="3">INRA Bc05-F1</strain>
    </source>
</reference>
<dbReference type="AlphaFoldDB" id="A0A1C4DKP1"/>
<evidence type="ECO:0000313" key="2">
    <source>
        <dbReference type="EMBL" id="SCC31897.1"/>
    </source>
</evidence>
<evidence type="ECO:0000313" key="3">
    <source>
        <dbReference type="Proteomes" id="UP000196052"/>
    </source>
</evidence>
<protein>
    <recommendedName>
        <fullName evidence="1">FtsK domain-containing protein</fullName>
    </recommendedName>
</protein>
<accession>A0A1C4DKP1</accession>
<evidence type="ECO:0000259" key="1">
    <source>
        <dbReference type="Pfam" id="PF01580"/>
    </source>
</evidence>
<organism evidence="2 3">
    <name type="scientific">Bacillus wiedmannii</name>
    <dbReference type="NCBI Taxonomy" id="1890302"/>
    <lineage>
        <taxon>Bacteria</taxon>
        <taxon>Bacillati</taxon>
        <taxon>Bacillota</taxon>
        <taxon>Bacilli</taxon>
        <taxon>Bacillales</taxon>
        <taxon>Bacillaceae</taxon>
        <taxon>Bacillus</taxon>
        <taxon>Bacillus cereus group</taxon>
    </lineage>
</organism>
<dbReference type="GO" id="GO:0003677">
    <property type="term" value="F:DNA binding"/>
    <property type="evidence" value="ECO:0007669"/>
    <property type="project" value="InterPro"/>
</dbReference>
<dbReference type="EMBL" id="FMBE01000013">
    <property type="protein sequence ID" value="SCC31897.1"/>
    <property type="molecule type" value="Genomic_DNA"/>
</dbReference>
<dbReference type="InterPro" id="IPR002543">
    <property type="entry name" value="FtsK_dom"/>
</dbReference>
<dbReference type="InterPro" id="IPR027417">
    <property type="entry name" value="P-loop_NTPase"/>
</dbReference>
<dbReference type="GO" id="GO:0005524">
    <property type="term" value="F:ATP binding"/>
    <property type="evidence" value="ECO:0007669"/>
    <property type="project" value="InterPro"/>
</dbReference>
<feature type="domain" description="FtsK" evidence="1">
    <location>
        <begin position="5"/>
        <end position="55"/>
    </location>
</feature>
<name>A0A1C4DKP1_9BACI</name>